<feature type="compositionally biased region" description="Basic and acidic residues" evidence="1">
    <location>
        <begin position="111"/>
        <end position="120"/>
    </location>
</feature>
<proteinExistence type="predicted"/>
<feature type="region of interest" description="Disordered" evidence="1">
    <location>
        <begin position="92"/>
        <end position="120"/>
    </location>
</feature>
<evidence type="ECO:0000313" key="2">
    <source>
        <dbReference type="EnsemblMetazoa" id="CJA34188.1"/>
    </source>
</evidence>
<evidence type="ECO:0000256" key="1">
    <source>
        <dbReference type="SAM" id="MobiDB-lite"/>
    </source>
</evidence>
<evidence type="ECO:0000313" key="3">
    <source>
        <dbReference type="Proteomes" id="UP000005237"/>
    </source>
</evidence>
<keyword evidence="3" id="KW-1185">Reference proteome</keyword>
<feature type="compositionally biased region" description="Basic and acidic residues" evidence="1">
    <location>
        <begin position="92"/>
        <end position="103"/>
    </location>
</feature>
<name>A0A8R1EG14_CAEJA</name>
<protein>
    <submittedName>
        <fullName evidence="2">Uncharacterized protein</fullName>
    </submittedName>
</protein>
<dbReference type="Proteomes" id="UP000005237">
    <property type="component" value="Unassembled WGS sequence"/>
</dbReference>
<reference evidence="3" key="1">
    <citation type="submission" date="2010-08" db="EMBL/GenBank/DDBJ databases">
        <authorList>
            <consortium name="Caenorhabditis japonica Sequencing Consortium"/>
            <person name="Wilson R.K."/>
        </authorList>
    </citation>
    <scope>NUCLEOTIDE SEQUENCE [LARGE SCALE GENOMIC DNA]</scope>
    <source>
        <strain evidence="3">DF5081</strain>
    </source>
</reference>
<dbReference type="EnsemblMetazoa" id="CJA34188.1">
    <property type="protein sequence ID" value="CJA34188.1"/>
    <property type="gene ID" value="WBGene00210035"/>
</dbReference>
<dbReference type="AlphaFoldDB" id="A0A8R1EG14"/>
<accession>A0A8R1EG14</accession>
<sequence>MTLEEVNSGLREQVREIQNAAPEASGWDEWEAAAHPKPSEAHQENALLDEAKTEVTRLSQIEKTLNNRILALEDQNLELEERLQELEEELKTAKEENTEKEGGWDDWGAGNEEKAENPELVAAKDEIGRLLGVEKELSEKVDRLELEQLKLKEQQ</sequence>
<reference evidence="2" key="2">
    <citation type="submission" date="2022-06" db="UniProtKB">
        <authorList>
            <consortium name="EnsemblMetazoa"/>
        </authorList>
    </citation>
    <scope>IDENTIFICATION</scope>
    <source>
        <strain evidence="2">DF5081</strain>
    </source>
</reference>
<feature type="region of interest" description="Disordered" evidence="1">
    <location>
        <begin position="1"/>
        <end position="45"/>
    </location>
</feature>
<organism evidence="2 3">
    <name type="scientific">Caenorhabditis japonica</name>
    <dbReference type="NCBI Taxonomy" id="281687"/>
    <lineage>
        <taxon>Eukaryota</taxon>
        <taxon>Metazoa</taxon>
        <taxon>Ecdysozoa</taxon>
        <taxon>Nematoda</taxon>
        <taxon>Chromadorea</taxon>
        <taxon>Rhabditida</taxon>
        <taxon>Rhabditina</taxon>
        <taxon>Rhabditomorpha</taxon>
        <taxon>Rhabditoidea</taxon>
        <taxon>Rhabditidae</taxon>
        <taxon>Peloderinae</taxon>
        <taxon>Caenorhabditis</taxon>
    </lineage>
</organism>
<feature type="compositionally biased region" description="Basic and acidic residues" evidence="1">
    <location>
        <begin position="32"/>
        <end position="45"/>
    </location>
</feature>